<evidence type="ECO:0000256" key="1">
    <source>
        <dbReference type="ARBA" id="ARBA00001933"/>
    </source>
</evidence>
<name>A0A261G8E5_9BIFI</name>
<dbReference type="FunFam" id="3.40.640.10:FF:000046">
    <property type="entry name" value="Cystathionine gamma-lyase"/>
    <property type="match status" value="1"/>
</dbReference>
<dbReference type="CDD" id="cd00614">
    <property type="entry name" value="CGS_like"/>
    <property type="match status" value="1"/>
</dbReference>
<gene>
    <name evidence="11" type="ORF">BAQU_1349</name>
</gene>
<dbReference type="GO" id="GO:0003961">
    <property type="term" value="F:O-acetylhomoserine aminocarboxypropyltransferase activity"/>
    <property type="evidence" value="ECO:0007669"/>
    <property type="project" value="TreeGrafter"/>
</dbReference>
<proteinExistence type="inferred from homology"/>
<dbReference type="AlphaFoldDB" id="A0A261G8E5"/>
<dbReference type="InterPro" id="IPR015424">
    <property type="entry name" value="PyrdxlP-dep_Trfase"/>
</dbReference>
<dbReference type="PANTHER" id="PTHR43797">
    <property type="entry name" value="HOMOCYSTEINE/CYSTEINE SYNTHASE"/>
    <property type="match status" value="1"/>
</dbReference>
<dbReference type="Gene3D" id="3.90.1150.10">
    <property type="entry name" value="Aspartate Aminotransferase, domain 1"/>
    <property type="match status" value="1"/>
</dbReference>
<dbReference type="GO" id="GO:0018826">
    <property type="term" value="F:methionine gamma-lyase activity"/>
    <property type="evidence" value="ECO:0007669"/>
    <property type="project" value="UniProtKB-EC"/>
</dbReference>
<accession>A0A261G8E5</accession>
<dbReference type="GeneID" id="98296017"/>
<keyword evidence="12" id="KW-1185">Reference proteome</keyword>
<dbReference type="SUPFAM" id="SSF53383">
    <property type="entry name" value="PLP-dependent transferases"/>
    <property type="match status" value="1"/>
</dbReference>
<dbReference type="InterPro" id="IPR006235">
    <property type="entry name" value="OAc-hSer/O-AcSer_sulfhydrylase"/>
</dbReference>
<evidence type="ECO:0000256" key="5">
    <source>
        <dbReference type="ARBA" id="ARBA00047175"/>
    </source>
</evidence>
<organism evidence="11 12">
    <name type="scientific">Bifidobacterium aquikefiri</name>
    <dbReference type="NCBI Taxonomy" id="1653207"/>
    <lineage>
        <taxon>Bacteria</taxon>
        <taxon>Bacillati</taxon>
        <taxon>Actinomycetota</taxon>
        <taxon>Actinomycetes</taxon>
        <taxon>Bifidobacteriales</taxon>
        <taxon>Bifidobacteriaceae</taxon>
        <taxon>Bifidobacterium</taxon>
    </lineage>
</organism>
<evidence type="ECO:0000256" key="8">
    <source>
        <dbReference type="ARBA" id="ARBA00052699"/>
    </source>
</evidence>
<dbReference type="GO" id="GO:0071269">
    <property type="term" value="P:L-homocysteine biosynthetic process"/>
    <property type="evidence" value="ECO:0007669"/>
    <property type="project" value="TreeGrafter"/>
</dbReference>
<dbReference type="PIRSF" id="PIRSF001434">
    <property type="entry name" value="CGS"/>
    <property type="match status" value="1"/>
</dbReference>
<sequence length="437" mass="47820">MPDYAFETLRIHAAYDPKDHGNAVSPPIYQSAAFDLENTARAKRLWTGAEVGGIYTRVGNPTVSILEERIAKLDGGSAAIGLASGMSAISYVILLLGEGGGNIVAASSLYGAAQESLLHFFPKFGITTQFVTDRHDPQAYEALIDDDTRAIYLESISNPNAEIYDIEAIAEAAHRHGVPVIVDNTVATPYLYQPFKHGADIIVYSATKGICGHGNAIAGLVVENGTFEYSRERFPHLHELSWKLRDIDDNPRSPIDADPHAPIITALRCFHLEFIGAKLSPFDAYQVLDGLSTLVERLDKQISSTARIAQHLSNHPHVAWVRYAGLAQSPFHSLAERDFSHGAGALLSFGFKGSDEQIDAFIQALDVFSYHVNIGDFRSLIANPTHTTHTELEQEVLESADIPSNILRLSIGLEHVDDLIADLDHAFQLAFNEPTKE</sequence>
<dbReference type="GO" id="GO:0006535">
    <property type="term" value="P:cysteine biosynthetic process from serine"/>
    <property type="evidence" value="ECO:0007669"/>
    <property type="project" value="TreeGrafter"/>
</dbReference>
<dbReference type="Proteomes" id="UP000216451">
    <property type="component" value="Unassembled WGS sequence"/>
</dbReference>
<dbReference type="PANTHER" id="PTHR43797:SF2">
    <property type="entry name" value="HOMOCYSTEINE_CYSTEINE SYNTHASE"/>
    <property type="match status" value="1"/>
</dbReference>
<evidence type="ECO:0000256" key="7">
    <source>
        <dbReference type="ARBA" id="ARBA00048780"/>
    </source>
</evidence>
<reference evidence="11 12" key="1">
    <citation type="journal article" date="2017" name="BMC Genomics">
        <title>Comparative genomic and phylogenomic analyses of the Bifidobacteriaceae family.</title>
        <authorList>
            <person name="Lugli G.A."/>
            <person name="Milani C."/>
            <person name="Turroni F."/>
            <person name="Duranti S."/>
            <person name="Mancabelli L."/>
            <person name="Mangifesta M."/>
            <person name="Ferrario C."/>
            <person name="Modesto M."/>
            <person name="Mattarelli P."/>
            <person name="Jiri K."/>
            <person name="van Sinderen D."/>
            <person name="Ventura M."/>
        </authorList>
    </citation>
    <scope>NUCLEOTIDE SEQUENCE [LARGE SCALE GENOMIC DNA]</scope>
    <source>
        <strain evidence="11 12">LMG 28769</strain>
    </source>
</reference>
<evidence type="ECO:0000256" key="4">
    <source>
        <dbReference type="ARBA" id="ARBA00022898"/>
    </source>
</evidence>
<keyword evidence="3 11" id="KW-0808">Transferase</keyword>
<dbReference type="GO" id="GO:0047982">
    <property type="term" value="F:homocysteine desulfhydrase activity"/>
    <property type="evidence" value="ECO:0007669"/>
    <property type="project" value="UniProtKB-EC"/>
</dbReference>
<dbReference type="InterPro" id="IPR015422">
    <property type="entry name" value="PyrdxlP-dep_Trfase_small"/>
</dbReference>
<evidence type="ECO:0000256" key="9">
    <source>
        <dbReference type="PIRSR" id="PIRSR001434-2"/>
    </source>
</evidence>
<dbReference type="GO" id="GO:0005737">
    <property type="term" value="C:cytoplasm"/>
    <property type="evidence" value="ECO:0007669"/>
    <property type="project" value="TreeGrafter"/>
</dbReference>
<evidence type="ECO:0000256" key="6">
    <source>
        <dbReference type="ARBA" id="ARBA00047199"/>
    </source>
</evidence>
<dbReference type="OrthoDB" id="9780685at2"/>
<dbReference type="RefSeq" id="WP_094694119.1">
    <property type="nucleotide sequence ID" value="NZ_CALENZ010000016.1"/>
</dbReference>
<evidence type="ECO:0000256" key="10">
    <source>
        <dbReference type="RuleBase" id="RU362118"/>
    </source>
</evidence>
<dbReference type="Pfam" id="PF01053">
    <property type="entry name" value="Cys_Met_Meta_PP"/>
    <property type="match status" value="1"/>
</dbReference>
<comment type="catalytic activity">
    <reaction evidence="7">
        <text>L-homocysteine + H2O = 2-oxobutanoate + hydrogen sulfide + NH4(+) + H(+)</text>
        <dbReference type="Rhea" id="RHEA:14501"/>
        <dbReference type="ChEBI" id="CHEBI:15377"/>
        <dbReference type="ChEBI" id="CHEBI:15378"/>
        <dbReference type="ChEBI" id="CHEBI:16763"/>
        <dbReference type="ChEBI" id="CHEBI:28938"/>
        <dbReference type="ChEBI" id="CHEBI:29919"/>
        <dbReference type="ChEBI" id="CHEBI:58199"/>
        <dbReference type="EC" id="4.4.1.2"/>
    </reaction>
    <physiologicalReaction direction="left-to-right" evidence="7">
        <dbReference type="Rhea" id="RHEA:14502"/>
    </physiologicalReaction>
</comment>
<evidence type="ECO:0000256" key="3">
    <source>
        <dbReference type="ARBA" id="ARBA00022679"/>
    </source>
</evidence>
<comment type="similarity">
    <text evidence="2 10">Belongs to the trans-sulfuration enzymes family.</text>
</comment>
<evidence type="ECO:0000256" key="2">
    <source>
        <dbReference type="ARBA" id="ARBA00009077"/>
    </source>
</evidence>
<dbReference type="EC" id="4.4.1.2" evidence="5"/>
<dbReference type="Gene3D" id="3.40.640.10">
    <property type="entry name" value="Type I PLP-dependent aspartate aminotransferase-like (Major domain)"/>
    <property type="match status" value="1"/>
</dbReference>
<protein>
    <recommendedName>
        <fullName evidence="5">homocysteine desulfhydrase</fullName>
        <ecNumber evidence="5">4.4.1.2</ecNumber>
    </recommendedName>
    <alternativeName>
        <fullName evidence="6">Homocysteine desulfhydrase</fullName>
    </alternativeName>
</protein>
<dbReference type="InterPro" id="IPR000277">
    <property type="entry name" value="Cys/Met-Metab_PyrdxlP-dep_enz"/>
</dbReference>
<dbReference type="GO" id="GO:0019346">
    <property type="term" value="P:transsulfuration"/>
    <property type="evidence" value="ECO:0007669"/>
    <property type="project" value="InterPro"/>
</dbReference>
<dbReference type="EMBL" id="MWXA01000005">
    <property type="protein sequence ID" value="OZG67276.1"/>
    <property type="molecule type" value="Genomic_DNA"/>
</dbReference>
<evidence type="ECO:0000313" key="11">
    <source>
        <dbReference type="EMBL" id="OZG67276.1"/>
    </source>
</evidence>
<comment type="caution">
    <text evidence="11">The sequence shown here is derived from an EMBL/GenBank/DDBJ whole genome shotgun (WGS) entry which is preliminary data.</text>
</comment>
<dbReference type="GO" id="GO:0030170">
    <property type="term" value="F:pyridoxal phosphate binding"/>
    <property type="evidence" value="ECO:0007669"/>
    <property type="project" value="InterPro"/>
</dbReference>
<evidence type="ECO:0000313" key="12">
    <source>
        <dbReference type="Proteomes" id="UP000216451"/>
    </source>
</evidence>
<comment type="cofactor">
    <cofactor evidence="1 10">
        <name>pyridoxal 5'-phosphate</name>
        <dbReference type="ChEBI" id="CHEBI:597326"/>
    </cofactor>
</comment>
<dbReference type="InterPro" id="IPR015421">
    <property type="entry name" value="PyrdxlP-dep_Trfase_major"/>
</dbReference>
<feature type="modified residue" description="N6-(pyridoxal phosphate)lysine" evidence="9">
    <location>
        <position position="208"/>
    </location>
</feature>
<comment type="catalytic activity">
    <reaction evidence="8">
        <text>L-methionine + H2O = methanethiol + 2-oxobutanoate + NH4(+)</text>
        <dbReference type="Rhea" id="RHEA:23800"/>
        <dbReference type="ChEBI" id="CHEBI:15377"/>
        <dbReference type="ChEBI" id="CHEBI:16007"/>
        <dbReference type="ChEBI" id="CHEBI:16763"/>
        <dbReference type="ChEBI" id="CHEBI:28938"/>
        <dbReference type="ChEBI" id="CHEBI:57844"/>
        <dbReference type="EC" id="4.4.1.11"/>
    </reaction>
    <physiologicalReaction direction="left-to-right" evidence="8">
        <dbReference type="Rhea" id="RHEA:23801"/>
    </physiologicalReaction>
</comment>
<dbReference type="GO" id="GO:0004124">
    <property type="term" value="F:cysteine synthase activity"/>
    <property type="evidence" value="ECO:0007669"/>
    <property type="project" value="TreeGrafter"/>
</dbReference>
<keyword evidence="4 9" id="KW-0663">Pyridoxal phosphate</keyword>